<keyword evidence="5 7" id="KW-0472">Membrane</keyword>
<feature type="transmembrane region" description="Helical" evidence="7">
    <location>
        <begin position="150"/>
        <end position="172"/>
    </location>
</feature>
<dbReference type="SUPFAM" id="SSF103473">
    <property type="entry name" value="MFS general substrate transporter"/>
    <property type="match status" value="1"/>
</dbReference>
<dbReference type="STRING" id="357750.A0A2S6BU67"/>
<evidence type="ECO:0000313" key="10">
    <source>
        <dbReference type="Proteomes" id="UP000237631"/>
    </source>
</evidence>
<reference evidence="10" key="1">
    <citation type="journal article" date="2017" name="bioRxiv">
        <title>Conservation of a gene cluster reveals novel cercosporin biosynthetic mechanisms and extends production to the genus Colletotrichum.</title>
        <authorList>
            <person name="de Jonge R."/>
            <person name="Ebert M.K."/>
            <person name="Huitt-Roehl C.R."/>
            <person name="Pal P."/>
            <person name="Suttle J.C."/>
            <person name="Spanner R.E."/>
            <person name="Neubauer J.D."/>
            <person name="Jurick W.M.II."/>
            <person name="Stott K.A."/>
            <person name="Secor G.A."/>
            <person name="Thomma B.P.H.J."/>
            <person name="Van de Peer Y."/>
            <person name="Townsend C.A."/>
            <person name="Bolton M.D."/>
        </authorList>
    </citation>
    <scope>NUCLEOTIDE SEQUENCE [LARGE SCALE GENOMIC DNA]</scope>
    <source>
        <strain evidence="10">CBS538.71</strain>
    </source>
</reference>
<feature type="transmembrane region" description="Helical" evidence="7">
    <location>
        <begin position="211"/>
        <end position="231"/>
    </location>
</feature>
<name>A0A2S6BU67_9PEZI</name>
<evidence type="ECO:0000256" key="2">
    <source>
        <dbReference type="ARBA" id="ARBA00022448"/>
    </source>
</evidence>
<protein>
    <recommendedName>
        <fullName evidence="8">Major facilitator superfamily (MFS) profile domain-containing protein</fullName>
    </recommendedName>
</protein>
<feature type="domain" description="Major facilitator superfamily (MFS) profile" evidence="8">
    <location>
        <begin position="82"/>
        <end position="495"/>
    </location>
</feature>
<dbReference type="OrthoDB" id="3936150at2759"/>
<evidence type="ECO:0000256" key="7">
    <source>
        <dbReference type="SAM" id="Phobius"/>
    </source>
</evidence>
<feature type="transmembrane region" description="Helical" evidence="7">
    <location>
        <begin position="290"/>
        <end position="310"/>
    </location>
</feature>
<dbReference type="Proteomes" id="UP000237631">
    <property type="component" value="Unassembled WGS sequence"/>
</dbReference>
<dbReference type="InterPro" id="IPR020846">
    <property type="entry name" value="MFS_dom"/>
</dbReference>
<dbReference type="GO" id="GO:0015203">
    <property type="term" value="F:polyamine transmembrane transporter activity"/>
    <property type="evidence" value="ECO:0007669"/>
    <property type="project" value="TreeGrafter"/>
</dbReference>
<dbReference type="EMBL" id="PNEN01001769">
    <property type="protein sequence ID" value="PPJ51024.1"/>
    <property type="molecule type" value="Genomic_DNA"/>
</dbReference>
<dbReference type="CDD" id="cd17323">
    <property type="entry name" value="MFS_Tpo1_MDR_like"/>
    <property type="match status" value="1"/>
</dbReference>
<comment type="caution">
    <text evidence="9">The sequence shown here is derived from an EMBL/GenBank/DDBJ whole genome shotgun (WGS) entry which is preliminary data.</text>
</comment>
<dbReference type="FunFam" id="1.20.1250.20:FF:000172">
    <property type="entry name" value="MFS multidrug resistance transporter"/>
    <property type="match status" value="1"/>
</dbReference>
<feature type="transmembrane region" description="Helical" evidence="7">
    <location>
        <begin position="403"/>
        <end position="426"/>
    </location>
</feature>
<dbReference type="Gene3D" id="1.20.1250.20">
    <property type="entry name" value="MFS general substrate transporter like domains"/>
    <property type="match status" value="1"/>
</dbReference>
<gene>
    <name evidence="9" type="ORF">CBER1_07833</name>
</gene>
<evidence type="ECO:0000256" key="6">
    <source>
        <dbReference type="SAM" id="MobiDB-lite"/>
    </source>
</evidence>
<organism evidence="9 10">
    <name type="scientific">Cercospora berteroae</name>
    <dbReference type="NCBI Taxonomy" id="357750"/>
    <lineage>
        <taxon>Eukaryota</taxon>
        <taxon>Fungi</taxon>
        <taxon>Dikarya</taxon>
        <taxon>Ascomycota</taxon>
        <taxon>Pezizomycotina</taxon>
        <taxon>Dothideomycetes</taxon>
        <taxon>Dothideomycetidae</taxon>
        <taxon>Mycosphaerellales</taxon>
        <taxon>Mycosphaerellaceae</taxon>
        <taxon>Cercospora</taxon>
    </lineage>
</organism>
<feature type="transmembrane region" description="Helical" evidence="7">
    <location>
        <begin position="90"/>
        <end position="109"/>
    </location>
</feature>
<feature type="compositionally biased region" description="Basic and acidic residues" evidence="6">
    <location>
        <begin position="25"/>
        <end position="34"/>
    </location>
</feature>
<comment type="subcellular location">
    <subcellularLocation>
        <location evidence="1">Membrane</location>
        <topology evidence="1">Multi-pass membrane protein</topology>
    </subcellularLocation>
</comment>
<feature type="transmembrane region" description="Helical" evidence="7">
    <location>
        <begin position="470"/>
        <end position="491"/>
    </location>
</feature>
<dbReference type="PROSITE" id="PS50850">
    <property type="entry name" value="MFS"/>
    <property type="match status" value="1"/>
</dbReference>
<feature type="transmembrane region" description="Helical" evidence="7">
    <location>
        <begin position="121"/>
        <end position="138"/>
    </location>
</feature>
<evidence type="ECO:0000259" key="8">
    <source>
        <dbReference type="PROSITE" id="PS50850"/>
    </source>
</evidence>
<accession>A0A2S6BU67</accession>
<sequence>MAEEPKMPTAHKKSSDASSTTASSTREEKEREAEPPQDADSAQTEKQEIPETVASGPVAVPRAERRGLWANLSIVSEVEKPFEYKNGTKWMMTIIVAFAAGTTALRPVAEDLDTSPSVVNLSLAFYLLIMALTPMWWASWSEIWGRRTVYIAPFGLFVIFSVISAVSVNIAMLIVFRILTGGAAAAVQAVGSGTVADLWEPKERGKAMGVFFLGPLCGPGIAPVIGGILAQELGWRSTLWALVIFGGVLFLCIVFLLPETVARREKVKKSVIARFTDPVKTLGLLRHPPILVTVYSGGLSFAAIYVINIAIQADYGEAPYNFDVLIVGLLYLAPMLGYAVASQTGGRWIDYLMKRGAARADRYDAEGKPIFLPEDRMQENIWIAAALYPAAMIWYGWVTQYGVHWIVSCIANFFFGIGAMLVFGCVHTMLTEFTPKKSSAGVALNNFVRQISATIATVVVQPLIDVTGTGWMCTMIALFCWITGNLAILALKKGPQWREKMDKKLNAPKSRRSEKRCGGSCDMKAIL</sequence>
<evidence type="ECO:0000313" key="9">
    <source>
        <dbReference type="EMBL" id="PPJ51024.1"/>
    </source>
</evidence>
<dbReference type="PANTHER" id="PTHR23502:SF5">
    <property type="entry name" value="QUINIDINE RESISTANCE PROTEIN 3"/>
    <property type="match status" value="1"/>
</dbReference>
<keyword evidence="2" id="KW-0813">Transport</keyword>
<evidence type="ECO:0000256" key="3">
    <source>
        <dbReference type="ARBA" id="ARBA00022692"/>
    </source>
</evidence>
<dbReference type="PANTHER" id="PTHR23502">
    <property type="entry name" value="MAJOR FACILITATOR SUPERFAMILY"/>
    <property type="match status" value="1"/>
</dbReference>
<dbReference type="Pfam" id="PF07690">
    <property type="entry name" value="MFS_1"/>
    <property type="match status" value="1"/>
</dbReference>
<evidence type="ECO:0000256" key="1">
    <source>
        <dbReference type="ARBA" id="ARBA00004141"/>
    </source>
</evidence>
<dbReference type="AlphaFoldDB" id="A0A2S6BU67"/>
<feature type="region of interest" description="Disordered" evidence="6">
    <location>
        <begin position="1"/>
        <end position="57"/>
    </location>
</feature>
<dbReference type="InterPro" id="IPR011701">
    <property type="entry name" value="MFS"/>
</dbReference>
<keyword evidence="10" id="KW-1185">Reference proteome</keyword>
<keyword evidence="4 7" id="KW-1133">Transmembrane helix</keyword>
<feature type="transmembrane region" description="Helical" evidence="7">
    <location>
        <begin position="380"/>
        <end position="397"/>
    </location>
</feature>
<evidence type="ECO:0000256" key="5">
    <source>
        <dbReference type="ARBA" id="ARBA00023136"/>
    </source>
</evidence>
<dbReference type="InterPro" id="IPR036259">
    <property type="entry name" value="MFS_trans_sf"/>
</dbReference>
<evidence type="ECO:0000256" key="4">
    <source>
        <dbReference type="ARBA" id="ARBA00022989"/>
    </source>
</evidence>
<proteinExistence type="predicted"/>
<dbReference type="GO" id="GO:0010509">
    <property type="term" value="P:intracellular polyamine homeostasis"/>
    <property type="evidence" value="ECO:0007669"/>
    <property type="project" value="TreeGrafter"/>
</dbReference>
<feature type="transmembrane region" description="Helical" evidence="7">
    <location>
        <begin position="237"/>
        <end position="258"/>
    </location>
</feature>
<dbReference type="GO" id="GO:0005886">
    <property type="term" value="C:plasma membrane"/>
    <property type="evidence" value="ECO:0007669"/>
    <property type="project" value="TreeGrafter"/>
</dbReference>
<keyword evidence="3 7" id="KW-0812">Transmembrane</keyword>
<feature type="transmembrane region" description="Helical" evidence="7">
    <location>
        <begin position="322"/>
        <end position="341"/>
    </location>
</feature>